<dbReference type="EMBL" id="JAHLPM010000001">
    <property type="protein sequence ID" value="MBU5436549.1"/>
    <property type="molecule type" value="Genomic_DNA"/>
</dbReference>
<proteinExistence type="predicted"/>
<comment type="caution">
    <text evidence="1">The sequence shown here is derived from an EMBL/GenBank/DDBJ whole genome shotgun (WGS) entry which is preliminary data.</text>
</comment>
<dbReference type="RefSeq" id="WP_216515849.1">
    <property type="nucleotide sequence ID" value="NZ_JAHLPM010000001.1"/>
</dbReference>
<protein>
    <submittedName>
        <fullName evidence="1">Spore coat protein</fullName>
    </submittedName>
</protein>
<dbReference type="PANTHER" id="PTHR39183">
    <property type="entry name" value="SPORE COAT PROTEIN F-LIKE PROTEIN YHCQ"/>
    <property type="match status" value="1"/>
</dbReference>
<dbReference type="PANTHER" id="PTHR39183:SF1">
    <property type="entry name" value="SPORE COAT PROTEIN F-LIKE PROTEIN YHCQ"/>
    <property type="match status" value="1"/>
</dbReference>
<dbReference type="Pfam" id="PF07875">
    <property type="entry name" value="Coat_F"/>
    <property type="match status" value="1"/>
</dbReference>
<evidence type="ECO:0000313" key="1">
    <source>
        <dbReference type="EMBL" id="MBU5436549.1"/>
    </source>
</evidence>
<reference evidence="1 2" key="1">
    <citation type="submission" date="2021-06" db="EMBL/GenBank/DDBJ databases">
        <authorList>
            <person name="Sun Q."/>
            <person name="Li D."/>
        </authorList>
    </citation>
    <scope>NUCLEOTIDE SEQUENCE [LARGE SCALE GENOMIC DNA]</scope>
    <source>
        <strain evidence="1 2">MSJ-40</strain>
    </source>
</reference>
<evidence type="ECO:0000313" key="2">
    <source>
        <dbReference type="Proteomes" id="UP000749471"/>
    </source>
</evidence>
<gene>
    <name evidence="1" type="ORF">KQI42_00935</name>
</gene>
<dbReference type="InterPro" id="IPR012851">
    <property type="entry name" value="Spore_coat_CotF-like"/>
</dbReference>
<keyword evidence="1" id="KW-0946">Virion</keyword>
<name>A0ABS6E175_9FIRM</name>
<sequence>MATFLTNKVKETTNISDEVIANSMISSASAGAIAYLNSGMTATTPELKAMYLSNLNQVLGGHTAITELAVQKGWEKPYDTPTQQLLDAYNESQNTIS</sequence>
<accession>A0ABS6E175</accession>
<dbReference type="Proteomes" id="UP000749471">
    <property type="component" value="Unassembled WGS sequence"/>
</dbReference>
<keyword evidence="1" id="KW-0167">Capsid protein</keyword>
<keyword evidence="2" id="KW-1185">Reference proteome</keyword>
<organism evidence="1 2">
    <name type="scientific">Tissierella simiarum</name>
    <dbReference type="NCBI Taxonomy" id="2841534"/>
    <lineage>
        <taxon>Bacteria</taxon>
        <taxon>Bacillati</taxon>
        <taxon>Bacillota</taxon>
        <taxon>Tissierellia</taxon>
        <taxon>Tissierellales</taxon>
        <taxon>Tissierellaceae</taxon>
        <taxon>Tissierella</taxon>
    </lineage>
</organism>